<dbReference type="InterPro" id="IPR036881">
    <property type="entry name" value="Glyco_hydro_3_C_sf"/>
</dbReference>
<dbReference type="AlphaFoldDB" id="A0A1G9DWV8"/>
<dbReference type="STRING" id="1075417.SAMN05421823_103277"/>
<dbReference type="Pfam" id="PF00933">
    <property type="entry name" value="Glyco_hydro_3"/>
    <property type="match status" value="1"/>
</dbReference>
<dbReference type="InterPro" id="IPR017853">
    <property type="entry name" value="GH"/>
</dbReference>
<proteinExistence type="inferred from homology"/>
<keyword evidence="9" id="KW-1185">Reference proteome</keyword>
<feature type="domain" description="Glycoside hydrolase family 3 N-terminal" evidence="7">
    <location>
        <begin position="17"/>
        <end position="307"/>
    </location>
</feature>
<dbReference type="PANTHER" id="PTHR30480">
    <property type="entry name" value="BETA-HEXOSAMINIDASE-RELATED"/>
    <property type="match status" value="1"/>
</dbReference>
<comment type="catalytic activity">
    <reaction evidence="1">
        <text>Hydrolysis of terminal non-reducing N-acetyl-D-hexosamine residues in N-acetyl-beta-D-hexosaminides.</text>
        <dbReference type="EC" id="3.2.1.52"/>
    </reaction>
</comment>
<evidence type="ECO:0000313" key="9">
    <source>
        <dbReference type="Proteomes" id="UP000198510"/>
    </source>
</evidence>
<evidence type="ECO:0000313" key="8">
    <source>
        <dbReference type="EMBL" id="SDK68375.1"/>
    </source>
</evidence>
<evidence type="ECO:0000256" key="3">
    <source>
        <dbReference type="ARBA" id="ARBA00012663"/>
    </source>
</evidence>
<dbReference type="Proteomes" id="UP000198510">
    <property type="component" value="Unassembled WGS sequence"/>
</dbReference>
<dbReference type="EC" id="3.2.1.52" evidence="3"/>
<dbReference type="SUPFAM" id="SSF52279">
    <property type="entry name" value="Beta-D-glucan exohydrolase, C-terminal domain"/>
    <property type="match status" value="1"/>
</dbReference>
<accession>A0A1G9DWV8</accession>
<organism evidence="8 9">
    <name type="scientific">Catalinimonas alkaloidigena</name>
    <dbReference type="NCBI Taxonomy" id="1075417"/>
    <lineage>
        <taxon>Bacteria</taxon>
        <taxon>Pseudomonadati</taxon>
        <taxon>Bacteroidota</taxon>
        <taxon>Cytophagia</taxon>
        <taxon>Cytophagales</taxon>
        <taxon>Catalimonadaceae</taxon>
        <taxon>Catalinimonas</taxon>
    </lineage>
</organism>
<comment type="similarity">
    <text evidence="2">Belongs to the glycosyl hydrolase 3 family.</text>
</comment>
<dbReference type="InterPro" id="IPR001764">
    <property type="entry name" value="Glyco_hydro_3_N"/>
</dbReference>
<dbReference type="Gene3D" id="3.20.20.300">
    <property type="entry name" value="Glycoside hydrolase, family 3, N-terminal domain"/>
    <property type="match status" value="1"/>
</dbReference>
<dbReference type="InterPro" id="IPR001466">
    <property type="entry name" value="Beta-lactam-related"/>
</dbReference>
<evidence type="ECO:0000256" key="5">
    <source>
        <dbReference type="ARBA" id="ARBA00023295"/>
    </source>
</evidence>
<sequence>MIAARSDRDEQYTLALETQIREYNVGGVVFLQGNPLQQAVLTNNLQAHVPVPLLVGLDATRGLGSSLDSTTLFPQPLTLGALASAETVYDLGAEIARQSRRLGVHLAFSPILDVNGNRREPGIDGRSFGEDPENVVQKGRALMEGLQHNGVLAVARHFPGYGDADRNSPQGLVQLTHHQGQIEQIDLPPFQALIQDSLAGVMVSHLQVPAYDNRENLPASLSEKIVSNLLQRSLKFEGLIFTDALNARNLQQLYKPGEIEVMALQAGNDVLLFPEDLSVAVDAIEKALKRKKLSQEELDRRVRKILTAKYEAGLDQYRPVEVAHLKEDLYSPKIDILQNRIFKQALTVVRNEDNVLPFMVLDTVSFASVAVNASATDPSAGNQFQQMLGNYAPFRHFQVNDAARNYGNVLEALAPFGTVIVSIHNPTGESAATPRAAKALLSKDAQAFLKKLHKSAVRVVVVVFDSPYSLAQVEDFEQVVCAYEDNPVAQHVAPQLLFGAIEGSGKLPVTVSPRLSNGVGFLTAKAGRLQYSFPEEVGMRSDILRRIDTLVDESIADRATPGCQVMVVKEGQVVWQRAYGRLRYDDPTPTTNQTLYDIASVTKVSATLQAVMFLAEQGLIEVNRKASDYLPELKESNKKDMVIADILAHQAGLVPFIPFYKRTLDSPSESAKFYSRTPDAAHPLEVVPGLYAISSMEDSLWAWTIESGLLPKNRRTKKYDYKYSDLGFYIMKRIVEKVSGMKLDEFVNSYFYRPMGLPTLTYKPKEKFEESRIAPTERDTYFRKTQIRGNVHDQGAAMLGGVAGHAGLFGTANDLAILMQMNLQNGEYGGIRYLQPETLPGFSRRYFKENRRGLGWDKPTLEPNGPTSLYASADTYGHSGFTGTCVWVDPYYDLVYVFLSNRVYPDASNVKLIRSGLRTSIQDTIYESFLQDKINEFKHTSHMSR</sequence>
<feature type="domain" description="Beta-lactamase-related" evidence="6">
    <location>
        <begin position="547"/>
        <end position="911"/>
    </location>
</feature>
<dbReference type="EMBL" id="FNFO01000003">
    <property type="protein sequence ID" value="SDK68375.1"/>
    <property type="molecule type" value="Genomic_DNA"/>
</dbReference>
<dbReference type="SUPFAM" id="SSF51445">
    <property type="entry name" value="(Trans)glycosidases"/>
    <property type="match status" value="1"/>
</dbReference>
<dbReference type="GO" id="GO:0005975">
    <property type="term" value="P:carbohydrate metabolic process"/>
    <property type="evidence" value="ECO:0007669"/>
    <property type="project" value="InterPro"/>
</dbReference>
<keyword evidence="4" id="KW-0378">Hydrolase</keyword>
<evidence type="ECO:0000259" key="6">
    <source>
        <dbReference type="Pfam" id="PF00144"/>
    </source>
</evidence>
<keyword evidence="5" id="KW-0326">Glycosidase</keyword>
<dbReference type="PANTHER" id="PTHR30480:SF13">
    <property type="entry name" value="BETA-HEXOSAMINIDASE"/>
    <property type="match status" value="1"/>
</dbReference>
<dbReference type="InterPro" id="IPR036962">
    <property type="entry name" value="Glyco_hydro_3_N_sf"/>
</dbReference>
<dbReference type="Gene3D" id="3.40.710.10">
    <property type="entry name" value="DD-peptidase/beta-lactamase superfamily"/>
    <property type="match status" value="1"/>
</dbReference>
<dbReference type="SUPFAM" id="SSF56601">
    <property type="entry name" value="beta-lactamase/transpeptidase-like"/>
    <property type="match status" value="1"/>
</dbReference>
<dbReference type="GO" id="GO:0004563">
    <property type="term" value="F:beta-N-acetylhexosaminidase activity"/>
    <property type="evidence" value="ECO:0007669"/>
    <property type="project" value="UniProtKB-EC"/>
</dbReference>
<dbReference type="InterPro" id="IPR050226">
    <property type="entry name" value="NagZ_Beta-hexosaminidase"/>
</dbReference>
<gene>
    <name evidence="8" type="ORF">SAMN05421823_103277</name>
</gene>
<protein>
    <recommendedName>
        <fullName evidence="3">beta-N-acetylhexosaminidase</fullName>
        <ecNumber evidence="3">3.2.1.52</ecNumber>
    </recommendedName>
</protein>
<reference evidence="8 9" key="1">
    <citation type="submission" date="2016-10" db="EMBL/GenBank/DDBJ databases">
        <authorList>
            <person name="de Groot N.N."/>
        </authorList>
    </citation>
    <scope>NUCLEOTIDE SEQUENCE [LARGE SCALE GENOMIC DNA]</scope>
    <source>
        <strain evidence="8 9">DSM 25186</strain>
    </source>
</reference>
<dbReference type="Pfam" id="PF00144">
    <property type="entry name" value="Beta-lactamase"/>
    <property type="match status" value="1"/>
</dbReference>
<dbReference type="InterPro" id="IPR012338">
    <property type="entry name" value="Beta-lactam/transpept-like"/>
</dbReference>
<dbReference type="Gene3D" id="3.40.50.1700">
    <property type="entry name" value="Glycoside hydrolase family 3 C-terminal domain"/>
    <property type="match status" value="1"/>
</dbReference>
<evidence type="ECO:0000256" key="4">
    <source>
        <dbReference type="ARBA" id="ARBA00022801"/>
    </source>
</evidence>
<evidence type="ECO:0000256" key="1">
    <source>
        <dbReference type="ARBA" id="ARBA00001231"/>
    </source>
</evidence>
<name>A0A1G9DWV8_9BACT</name>
<dbReference type="GO" id="GO:0009254">
    <property type="term" value="P:peptidoglycan turnover"/>
    <property type="evidence" value="ECO:0007669"/>
    <property type="project" value="TreeGrafter"/>
</dbReference>
<evidence type="ECO:0000256" key="2">
    <source>
        <dbReference type="ARBA" id="ARBA00005336"/>
    </source>
</evidence>
<evidence type="ECO:0000259" key="7">
    <source>
        <dbReference type="Pfam" id="PF00933"/>
    </source>
</evidence>